<dbReference type="CDD" id="cd01651">
    <property type="entry name" value="RT_G2_intron"/>
    <property type="match status" value="1"/>
</dbReference>
<keyword evidence="3" id="KW-0695">RNA-directed DNA polymerase</keyword>
<organism evidence="3 4">
    <name type="scientific">Desulfobotulus alkaliphilus</name>
    <dbReference type="NCBI Taxonomy" id="622671"/>
    <lineage>
        <taxon>Bacteria</taxon>
        <taxon>Pseudomonadati</taxon>
        <taxon>Thermodesulfobacteriota</taxon>
        <taxon>Desulfobacteria</taxon>
        <taxon>Desulfobacterales</taxon>
        <taxon>Desulfobacteraceae</taxon>
        <taxon>Desulfobotulus</taxon>
    </lineage>
</organism>
<feature type="domain" description="Reverse transcriptase" evidence="2">
    <location>
        <begin position="55"/>
        <end position="273"/>
    </location>
</feature>
<evidence type="ECO:0000313" key="3">
    <source>
        <dbReference type="EMBL" id="TWI72447.1"/>
    </source>
</evidence>
<protein>
    <submittedName>
        <fullName evidence="3">Retron-type reverse transcriptase</fullName>
    </submittedName>
</protein>
<dbReference type="AlphaFoldDB" id="A0A562RTK2"/>
<evidence type="ECO:0000259" key="2">
    <source>
        <dbReference type="PROSITE" id="PS50878"/>
    </source>
</evidence>
<comment type="similarity">
    <text evidence="1">Belongs to the bacterial reverse transcriptase family.</text>
</comment>
<sequence length="339" mass="38445">MGKKRRIIPTGLWERLVSRENLEAAFRKAFRGSGRGREACRFHLQQEGELLRLGEELVSGSYRPGPFRKFVIQDPKRRVISVAPFRDRVVHHALVAVLEPVFEPSMIYDTYANRVGKGMHKAVGRAQAFLRKSRYHLKVDVESYFASVDHSILRKMVGRKVAEDSVLDLLDKILAAGGEAPGIGMPIGNLTSQFFGNLYLSPLDHHLKDDLGLPFYLRYMDDMVAFGDSALAMRHLLETVEAFLGEVLRLRLKPSVTRIHGNIHGLPFLGFRIYPGLLRLSAPNRRRMLKGLKEREKACKTGNITETQYEDGLRSVFAHMAFADTFMLRSRGLFGEKAH</sequence>
<keyword evidence="4" id="KW-1185">Reference proteome</keyword>
<keyword evidence="3" id="KW-0808">Transferase</keyword>
<evidence type="ECO:0000313" key="4">
    <source>
        <dbReference type="Proteomes" id="UP000318307"/>
    </source>
</evidence>
<dbReference type="PROSITE" id="PS50878">
    <property type="entry name" value="RT_POL"/>
    <property type="match status" value="1"/>
</dbReference>
<name>A0A562RTK2_9BACT</name>
<dbReference type="Proteomes" id="UP000318307">
    <property type="component" value="Unassembled WGS sequence"/>
</dbReference>
<dbReference type="RefSeq" id="WP_222427581.1">
    <property type="nucleotide sequence ID" value="NZ_VLLC01000010.1"/>
</dbReference>
<dbReference type="PANTHER" id="PTHR34047">
    <property type="entry name" value="NUCLEAR INTRON MATURASE 1, MITOCHONDRIAL-RELATED"/>
    <property type="match status" value="1"/>
</dbReference>
<comment type="caution">
    <text evidence="3">The sequence shown here is derived from an EMBL/GenBank/DDBJ whole genome shotgun (WGS) entry which is preliminary data.</text>
</comment>
<evidence type="ECO:0000256" key="1">
    <source>
        <dbReference type="ARBA" id="ARBA00034120"/>
    </source>
</evidence>
<dbReference type="InterPro" id="IPR051083">
    <property type="entry name" value="GrpII_Intron_Splice-Mob/Def"/>
</dbReference>
<dbReference type="Pfam" id="PF00078">
    <property type="entry name" value="RVT_1"/>
    <property type="match status" value="1"/>
</dbReference>
<reference evidence="3 4" key="1">
    <citation type="submission" date="2019-07" db="EMBL/GenBank/DDBJ databases">
        <title>Genome sequencing of 100 strains of the haloalkaliphilic chemolithoautotrophic sulfur-oxidizing bacterium Thioalkalivibrio.</title>
        <authorList>
            <person name="Muyzer G."/>
        </authorList>
    </citation>
    <scope>NUCLEOTIDE SEQUENCE [LARGE SCALE GENOMIC DNA]</scope>
    <source>
        <strain evidence="3 4">ASO4-4</strain>
    </source>
</reference>
<dbReference type="InterPro" id="IPR000477">
    <property type="entry name" value="RT_dom"/>
</dbReference>
<dbReference type="GO" id="GO:0003964">
    <property type="term" value="F:RNA-directed DNA polymerase activity"/>
    <property type="evidence" value="ECO:0007669"/>
    <property type="project" value="UniProtKB-KW"/>
</dbReference>
<dbReference type="SUPFAM" id="SSF56672">
    <property type="entry name" value="DNA/RNA polymerases"/>
    <property type="match status" value="1"/>
</dbReference>
<gene>
    <name evidence="3" type="ORF">LZ24_01589</name>
</gene>
<dbReference type="EMBL" id="VLLC01000010">
    <property type="protein sequence ID" value="TWI72447.1"/>
    <property type="molecule type" value="Genomic_DNA"/>
</dbReference>
<proteinExistence type="inferred from homology"/>
<accession>A0A562RTK2</accession>
<dbReference type="InterPro" id="IPR043502">
    <property type="entry name" value="DNA/RNA_pol_sf"/>
</dbReference>
<dbReference type="PANTHER" id="PTHR34047:SF8">
    <property type="entry name" value="PROTEIN YKFC"/>
    <property type="match status" value="1"/>
</dbReference>
<keyword evidence="3" id="KW-0548">Nucleotidyltransferase</keyword>